<gene>
    <name evidence="3" type="ORF">DFJ67_7026</name>
</gene>
<dbReference type="Gene3D" id="1.10.10.10">
    <property type="entry name" value="Winged helix-like DNA-binding domain superfamily/Winged helix DNA-binding domain"/>
    <property type="match status" value="1"/>
</dbReference>
<evidence type="ECO:0008006" key="5">
    <source>
        <dbReference type="Google" id="ProtNLM"/>
    </source>
</evidence>
<evidence type="ECO:0000313" key="4">
    <source>
        <dbReference type="Proteomes" id="UP000256913"/>
    </source>
</evidence>
<dbReference type="InterPro" id="IPR036388">
    <property type="entry name" value="WH-like_DNA-bd_sf"/>
</dbReference>
<keyword evidence="2" id="KW-0472">Membrane</keyword>
<organism evidence="3 4">
    <name type="scientific">Asanoa ferruginea</name>
    <dbReference type="NCBI Taxonomy" id="53367"/>
    <lineage>
        <taxon>Bacteria</taxon>
        <taxon>Bacillati</taxon>
        <taxon>Actinomycetota</taxon>
        <taxon>Actinomycetes</taxon>
        <taxon>Micromonosporales</taxon>
        <taxon>Micromonosporaceae</taxon>
        <taxon>Asanoa</taxon>
    </lineage>
</organism>
<comment type="caution">
    <text evidence="3">The sequence shown here is derived from an EMBL/GenBank/DDBJ whole genome shotgun (WGS) entry which is preliminary data.</text>
</comment>
<name>A0A3D9ZWG7_9ACTN</name>
<protein>
    <recommendedName>
        <fullName evidence="5">Transcriptional activator</fullName>
    </recommendedName>
</protein>
<dbReference type="PANTHER" id="PTHR35807">
    <property type="entry name" value="TRANSCRIPTIONAL REGULATOR REDD-RELATED"/>
    <property type="match status" value="1"/>
</dbReference>
<keyword evidence="4" id="KW-1185">Reference proteome</keyword>
<feature type="compositionally biased region" description="Low complexity" evidence="1">
    <location>
        <begin position="123"/>
        <end position="133"/>
    </location>
</feature>
<feature type="region of interest" description="Disordered" evidence="1">
    <location>
        <begin position="109"/>
        <end position="157"/>
    </location>
</feature>
<proteinExistence type="predicted"/>
<evidence type="ECO:0000256" key="1">
    <source>
        <dbReference type="SAM" id="MobiDB-lite"/>
    </source>
</evidence>
<feature type="transmembrane region" description="Helical" evidence="2">
    <location>
        <begin position="49"/>
        <end position="74"/>
    </location>
</feature>
<dbReference type="Proteomes" id="UP000256913">
    <property type="component" value="Unassembled WGS sequence"/>
</dbReference>
<dbReference type="AlphaFoldDB" id="A0A3D9ZWG7"/>
<dbReference type="EMBL" id="QUMQ01000001">
    <property type="protein sequence ID" value="REG00955.1"/>
    <property type="molecule type" value="Genomic_DNA"/>
</dbReference>
<evidence type="ECO:0000256" key="2">
    <source>
        <dbReference type="SAM" id="Phobius"/>
    </source>
</evidence>
<keyword evidence="2" id="KW-0812">Transmembrane</keyword>
<accession>A0A3D9ZWG7</accession>
<dbReference type="InterPro" id="IPR051677">
    <property type="entry name" value="AfsR-DnrI-RedD_regulator"/>
</dbReference>
<feature type="compositionally biased region" description="Low complexity" evidence="1">
    <location>
        <begin position="209"/>
        <end position="220"/>
    </location>
</feature>
<evidence type="ECO:0000313" key="3">
    <source>
        <dbReference type="EMBL" id="REG00955.1"/>
    </source>
</evidence>
<reference evidence="3 4" key="1">
    <citation type="submission" date="2018-08" db="EMBL/GenBank/DDBJ databases">
        <title>Sequencing the genomes of 1000 actinobacteria strains.</title>
        <authorList>
            <person name="Klenk H.-P."/>
        </authorList>
    </citation>
    <scope>NUCLEOTIDE SEQUENCE [LARGE SCALE GENOMIC DNA]</scope>
    <source>
        <strain evidence="3 4">DSM 44099</strain>
    </source>
</reference>
<keyword evidence="2" id="KW-1133">Transmembrane helix</keyword>
<sequence>MSGRIRHLAVLLVVVLFPGASLAWTASRWWPQVRVTLADLVDPRITATTVFVVACAAAAVLWAILAAALTVEVVTSMTRPGPARRCRLPTPFQVTVSALLGAYALTRAANPASSPPESHRATVDSADATTADDPSPLGELGEPSSRETPLGLTLPDGSWLPDPLANAITAAASVVWQQRRRDYQPDPDGRTRHLGLEPLPPTVSAVSAAADATTDPSSDVRSGTLFTPRELPAGATGMTGPGAADAVRGVIVSLFLDPDGSDTVVSTRETLEALLIPAVDASTIRTLDQFPTLAGVDELAAMNGYAGGLTLVALAPSDPESRRRLRDLLTATGAVAVLLGQWDRDRTWHVDTDGHVYPDQVDNGLIGRLCTLKPQATADLLRLAAVARGTAPEHARTAPTIRYTPPPRPGSSDAQLRLRILGKPELLHESDRITVRRAAAWPLLVYLAQHPHGATTAQLAAVIWPGERTHATRDRLYTTVSELRRNTAIGGTQPVVERDGDHYRLHPATDVDVWHLMDAIDRAARATTEQGRITAWTAVTSLYQGELAEGHRWPWIQPHRERLRRAAIDSYVGLADHAGPTTALQLLQRAAAVDPLNVYLPDRIAAVQAS</sequence>
<feature type="region of interest" description="Disordered" evidence="1">
    <location>
        <begin position="209"/>
        <end position="237"/>
    </location>
</feature>